<dbReference type="EMBL" id="FTOB01000001">
    <property type="protein sequence ID" value="SIS42754.1"/>
    <property type="molecule type" value="Genomic_DNA"/>
</dbReference>
<accession>A0ABY1KJU8</accession>
<evidence type="ECO:0000313" key="2">
    <source>
        <dbReference type="Proteomes" id="UP000185728"/>
    </source>
</evidence>
<sequence length="158" mass="18262">MEKERSTWENALHELVAETVAAERAYGSLIRSDRYPSYHAYFKKRHFEQRDFAKILTDEYHSVTERKMVAPFTGESPIFTPLEKQVLEDHLSDAQINVLITDREEALVLGYQKLLSLNGVPKTTKALLQSQAENLNSTLQKLRMDYNTIYRTGPIKTL</sequence>
<reference evidence="1 2" key="1">
    <citation type="submission" date="2017-01" db="EMBL/GenBank/DDBJ databases">
        <authorList>
            <person name="Varghese N."/>
            <person name="Submissions S."/>
        </authorList>
    </citation>
    <scope>NUCLEOTIDE SEQUENCE [LARGE SCALE GENOMIC DNA]</scope>
    <source>
        <strain evidence="1 2">DSM 2061</strain>
    </source>
</reference>
<protein>
    <recommendedName>
        <fullName evidence="3">DUF2383 domain-containing protein</fullName>
    </recommendedName>
</protein>
<gene>
    <name evidence="1" type="ORF">SAMN05421766_101886</name>
</gene>
<dbReference type="RefSeq" id="WP_139327584.1">
    <property type="nucleotide sequence ID" value="NZ_FTOB01000001.1"/>
</dbReference>
<keyword evidence="2" id="KW-1185">Reference proteome</keyword>
<name>A0ABY1KJU8_9FLAO</name>
<comment type="caution">
    <text evidence="1">The sequence shown here is derived from an EMBL/GenBank/DDBJ whole genome shotgun (WGS) entry which is preliminary data.</text>
</comment>
<evidence type="ECO:0008006" key="3">
    <source>
        <dbReference type="Google" id="ProtNLM"/>
    </source>
</evidence>
<organism evidence="1 2">
    <name type="scientific">Zobellia uliginosa</name>
    <dbReference type="NCBI Taxonomy" id="143224"/>
    <lineage>
        <taxon>Bacteria</taxon>
        <taxon>Pseudomonadati</taxon>
        <taxon>Bacteroidota</taxon>
        <taxon>Flavobacteriia</taxon>
        <taxon>Flavobacteriales</taxon>
        <taxon>Flavobacteriaceae</taxon>
        <taxon>Zobellia</taxon>
    </lineage>
</organism>
<dbReference type="Proteomes" id="UP000185728">
    <property type="component" value="Unassembled WGS sequence"/>
</dbReference>
<proteinExistence type="predicted"/>
<evidence type="ECO:0000313" key="1">
    <source>
        <dbReference type="EMBL" id="SIS42754.1"/>
    </source>
</evidence>